<dbReference type="PANTHER" id="PTHR10293:SF73">
    <property type="entry name" value="GLUTAREDOXIN-3"/>
    <property type="match status" value="1"/>
</dbReference>
<dbReference type="FunCoup" id="A0A6L2PYY6">
    <property type="interactions" value="1843"/>
</dbReference>
<evidence type="ECO:0000256" key="1">
    <source>
        <dbReference type="ARBA" id="ARBA00022723"/>
    </source>
</evidence>
<dbReference type="GO" id="GO:0046872">
    <property type="term" value="F:metal ion binding"/>
    <property type="evidence" value="ECO:0007669"/>
    <property type="project" value="UniProtKB-KW"/>
</dbReference>
<accession>A0A6L2PYY6</accession>
<evidence type="ECO:0000313" key="5">
    <source>
        <dbReference type="EMBL" id="GFG37851.1"/>
    </source>
</evidence>
<gene>
    <name evidence="5" type="ORF">Cfor_04941</name>
</gene>
<dbReference type="InterPro" id="IPR033658">
    <property type="entry name" value="GRX_PICOT-like"/>
</dbReference>
<dbReference type="GO" id="GO:0051536">
    <property type="term" value="F:iron-sulfur cluster binding"/>
    <property type="evidence" value="ECO:0007669"/>
    <property type="project" value="UniProtKB-KW"/>
</dbReference>
<keyword evidence="6" id="KW-1185">Reference proteome</keyword>
<dbReference type="EMBL" id="BLKM01012920">
    <property type="protein sequence ID" value="GFG37851.1"/>
    <property type="molecule type" value="Genomic_DNA"/>
</dbReference>
<feature type="non-terminal residue" evidence="5">
    <location>
        <position position="332"/>
    </location>
</feature>
<dbReference type="GO" id="GO:0005634">
    <property type="term" value="C:nucleus"/>
    <property type="evidence" value="ECO:0007669"/>
    <property type="project" value="TreeGrafter"/>
</dbReference>
<dbReference type="CDD" id="cd02984">
    <property type="entry name" value="TRX_PICOT"/>
    <property type="match status" value="1"/>
</dbReference>
<dbReference type="InParanoid" id="A0A6L2PYY6"/>
<keyword evidence="2" id="KW-0408">Iron</keyword>
<dbReference type="GO" id="GO:0005829">
    <property type="term" value="C:cytosol"/>
    <property type="evidence" value="ECO:0007669"/>
    <property type="project" value="TreeGrafter"/>
</dbReference>
<dbReference type="PANTHER" id="PTHR10293">
    <property type="entry name" value="GLUTAREDOXIN FAMILY MEMBER"/>
    <property type="match status" value="1"/>
</dbReference>
<comment type="caution">
    <text evidence="5">The sequence shown here is derived from an EMBL/GenBank/DDBJ whole genome shotgun (WGS) entry which is preliminary data.</text>
</comment>
<evidence type="ECO:0000313" key="6">
    <source>
        <dbReference type="Proteomes" id="UP000502823"/>
    </source>
</evidence>
<dbReference type="InterPro" id="IPR004480">
    <property type="entry name" value="Monothiol_GRX-rel"/>
</dbReference>
<dbReference type="GO" id="GO:0006879">
    <property type="term" value="P:intracellular iron ion homeostasis"/>
    <property type="evidence" value="ECO:0007669"/>
    <property type="project" value="TreeGrafter"/>
</dbReference>
<keyword evidence="1" id="KW-0479">Metal-binding</keyword>
<proteinExistence type="predicted"/>
<dbReference type="PROSITE" id="PS51352">
    <property type="entry name" value="THIOREDOXIN_2"/>
    <property type="match status" value="1"/>
</dbReference>
<dbReference type="NCBIfam" id="TIGR00365">
    <property type="entry name" value="Grx4 family monothiol glutaredoxin"/>
    <property type="match status" value="1"/>
</dbReference>
<protein>
    <recommendedName>
        <fullName evidence="4">Thioredoxin domain-containing protein</fullName>
    </recommendedName>
</protein>
<dbReference type="InterPro" id="IPR036249">
    <property type="entry name" value="Thioredoxin-like_sf"/>
</dbReference>
<evidence type="ECO:0000256" key="2">
    <source>
        <dbReference type="ARBA" id="ARBA00023004"/>
    </source>
</evidence>
<dbReference type="PROSITE" id="PS51354">
    <property type="entry name" value="GLUTAREDOXIN_2"/>
    <property type="match status" value="2"/>
</dbReference>
<dbReference type="Gene3D" id="3.40.30.10">
    <property type="entry name" value="Glutaredoxin"/>
    <property type="match status" value="3"/>
</dbReference>
<evidence type="ECO:0000259" key="4">
    <source>
        <dbReference type="PROSITE" id="PS51352"/>
    </source>
</evidence>
<dbReference type="Pfam" id="PF00462">
    <property type="entry name" value="Glutaredoxin"/>
    <property type="match status" value="2"/>
</dbReference>
<dbReference type="CDD" id="cd03028">
    <property type="entry name" value="GRX_PICOT_like"/>
    <property type="match status" value="2"/>
</dbReference>
<sequence>MENFCVNSCQHRSPVWCGVTLLIHGMYNLLRRCSNDLVVVHFYADWATQCGPMNEVLEELAKQSELKAVRFAKCPAEDLPEVSLKYAISAVPTFLLLRGGSLLDRVDGANAAELTKKINLQISKGSNIASPPPVKATAEDLTTRLRGLINSSPIMLFMKGTATDPKCGFSKSMVALLDSHGAAYKTFDILTDEEVRQGLKTYSKWPTYPQLYISGELIGGLDIVKEMNESGELQALLPKKAPLETRLKSLINQSTCMVFMKGSRDEPRCGFSKQLMAILAETDIKFDTFDILTDEEVRQGLKTFSNWPTYPQVYVKGELIGGLDIIKELKES</sequence>
<dbReference type="Pfam" id="PF00085">
    <property type="entry name" value="Thioredoxin"/>
    <property type="match status" value="1"/>
</dbReference>
<dbReference type="AlphaFoldDB" id="A0A6L2PYY6"/>
<dbReference type="Proteomes" id="UP000502823">
    <property type="component" value="Unassembled WGS sequence"/>
</dbReference>
<dbReference type="SUPFAM" id="SSF52833">
    <property type="entry name" value="Thioredoxin-like"/>
    <property type="match status" value="3"/>
</dbReference>
<name>A0A6L2PYY6_COPFO</name>
<reference evidence="6" key="1">
    <citation type="submission" date="2020-01" db="EMBL/GenBank/DDBJ databases">
        <title>Draft genome sequence of the Termite Coptotermes fromosanus.</title>
        <authorList>
            <person name="Itakura S."/>
            <person name="Yosikawa Y."/>
            <person name="Umezawa K."/>
        </authorList>
    </citation>
    <scope>NUCLEOTIDE SEQUENCE [LARGE SCALE GENOMIC DNA]</scope>
</reference>
<dbReference type="FunFam" id="3.40.30.10:FF:000012">
    <property type="entry name" value="Monothiol glutaredoxin"/>
    <property type="match status" value="2"/>
</dbReference>
<feature type="domain" description="Thioredoxin" evidence="4">
    <location>
        <begin position="1"/>
        <end position="123"/>
    </location>
</feature>
<dbReference type="OrthoDB" id="415696at2759"/>
<keyword evidence="3" id="KW-0411">Iron-sulfur</keyword>
<dbReference type="InterPro" id="IPR013766">
    <property type="entry name" value="Thioredoxin_domain"/>
</dbReference>
<evidence type="ECO:0000256" key="3">
    <source>
        <dbReference type="ARBA" id="ARBA00023014"/>
    </source>
</evidence>
<dbReference type="InterPro" id="IPR002109">
    <property type="entry name" value="Glutaredoxin"/>
</dbReference>
<organism evidence="5 6">
    <name type="scientific">Coptotermes formosanus</name>
    <name type="common">Formosan subterranean termite</name>
    <dbReference type="NCBI Taxonomy" id="36987"/>
    <lineage>
        <taxon>Eukaryota</taxon>
        <taxon>Metazoa</taxon>
        <taxon>Ecdysozoa</taxon>
        <taxon>Arthropoda</taxon>
        <taxon>Hexapoda</taxon>
        <taxon>Insecta</taxon>
        <taxon>Pterygota</taxon>
        <taxon>Neoptera</taxon>
        <taxon>Polyneoptera</taxon>
        <taxon>Dictyoptera</taxon>
        <taxon>Blattodea</taxon>
        <taxon>Blattoidea</taxon>
        <taxon>Termitoidae</taxon>
        <taxon>Rhinotermitidae</taxon>
        <taxon>Coptotermes</taxon>
    </lineage>
</organism>